<comment type="subcellular location">
    <subcellularLocation>
        <location evidence="1">Nucleus</location>
    </subcellularLocation>
</comment>
<dbReference type="AlphaFoldDB" id="A0A498HHW4"/>
<keyword evidence="2" id="KW-0805">Transcription regulation</keyword>
<dbReference type="InterPro" id="IPR050655">
    <property type="entry name" value="Plant_B3_domain"/>
</dbReference>
<feature type="region of interest" description="Disordered" evidence="6">
    <location>
        <begin position="397"/>
        <end position="418"/>
    </location>
</feature>
<dbReference type="Proteomes" id="UP000290289">
    <property type="component" value="Chromosome 17"/>
</dbReference>
<evidence type="ECO:0000313" key="9">
    <source>
        <dbReference type="Proteomes" id="UP000290289"/>
    </source>
</evidence>
<gene>
    <name evidence="8" type="ORF">DVH24_031300</name>
</gene>
<dbReference type="STRING" id="3750.A0A498HHW4"/>
<protein>
    <recommendedName>
        <fullName evidence="7">TF-B3 domain-containing protein</fullName>
    </recommendedName>
</protein>
<feature type="domain" description="TF-B3" evidence="7">
    <location>
        <begin position="472"/>
        <end position="569"/>
    </location>
</feature>
<feature type="region of interest" description="Disordered" evidence="6">
    <location>
        <begin position="182"/>
        <end position="222"/>
    </location>
</feature>
<feature type="domain" description="TF-B3" evidence="7">
    <location>
        <begin position="685"/>
        <end position="782"/>
    </location>
</feature>
<dbReference type="PANTHER" id="PTHR31920">
    <property type="entry name" value="B3 DOMAIN-CONTAINING"/>
    <property type="match status" value="1"/>
</dbReference>
<keyword evidence="5" id="KW-0539">Nucleus</keyword>
<keyword evidence="4" id="KW-0804">Transcription</keyword>
<keyword evidence="9" id="KW-1185">Reference proteome</keyword>
<evidence type="ECO:0000256" key="1">
    <source>
        <dbReference type="ARBA" id="ARBA00004123"/>
    </source>
</evidence>
<feature type="domain" description="TF-B3" evidence="7">
    <location>
        <begin position="43"/>
        <end position="136"/>
    </location>
</feature>
<feature type="region of interest" description="Disordered" evidence="6">
    <location>
        <begin position="610"/>
        <end position="645"/>
    </location>
</feature>
<sequence length="799" mass="91248">MASFHRKIHDFSSKTHLKAPHFLVVIPKSICTQTKLPQKSDNCFHYTNSLVTSFCVVQRIPNKFFRKYGDDLSNPVFLKLPTGSEWKIELRIWEGEVWFGEGWPKFSKFCSLDCCHSLVFGYEGNSTFRVSVFDKDFTEINYPLTMPEMEETDEDDDSDNSSWDDDDDSDCVEVLDNIMSRSRKTRDKYPLSCPQPRKKHRTSSTAEFASKRHGEGTSSTPKRAQTVLGRMHASNARGKAAVALRRATAFKSDNPSFIVPMKRTYINGYSVWLPSKLCIHMRRLGKHPGAITLRVLDGGTWSVEMKCEKATRPKLRLQYGWTEFVRGNNLEVGDVCVLVLIDDTKLEFEVVIFRATETAHTFSPPDVDGEQTMSQMEETDEDDDSIEILDDFPTCPKTKKKSPIAPQPHKKNRTCSVSTAENRIKKFGGSSLTKKIMNRRTLQVLRKMNPVTAHGTNRALQRAKAFKSEYPSCTVVMSPSYIHAHYVYLGAKFTKEHFLKWNYHQVILRVSDGRTWPVKLSKRQKNMVRLQNGWITFVQDNHLEIGDVCVFALINNIKGLMDVVIFRTTEAARWNLSQDVDGEKTMSETEETDEDDGCVEILDDSPPCLKTKKKSPIATQPHKKNRAGSISTSENHMKKFGGSSCTKELVKRRPNQVPRMMNPLTESGTNRALQRARAFKSEYPCCMVVMRPSYIQANTLNLEAKFAREHLLNRTHDNVILRVSGGRTWPVKLHQYSKTVLKFQSGWMTFVQDNGLEIGDVCVFMLINNTEHLIDVVIFRGRETADCTFSPGEQVFCWL</sequence>
<evidence type="ECO:0000256" key="6">
    <source>
        <dbReference type="SAM" id="MobiDB-lite"/>
    </source>
</evidence>
<dbReference type="GO" id="GO:0005634">
    <property type="term" value="C:nucleus"/>
    <property type="evidence" value="ECO:0007669"/>
    <property type="project" value="UniProtKB-SubCell"/>
</dbReference>
<evidence type="ECO:0000313" key="8">
    <source>
        <dbReference type="EMBL" id="RXH68967.1"/>
    </source>
</evidence>
<dbReference type="InterPro" id="IPR015300">
    <property type="entry name" value="DNA-bd_pseudobarrel_sf"/>
</dbReference>
<feature type="compositionally biased region" description="Basic residues" evidence="6">
    <location>
        <begin position="610"/>
        <end position="626"/>
    </location>
</feature>
<dbReference type="Gene3D" id="2.40.330.10">
    <property type="entry name" value="DNA-binding pseudobarrel domain"/>
    <property type="match status" value="4"/>
</dbReference>
<evidence type="ECO:0000256" key="2">
    <source>
        <dbReference type="ARBA" id="ARBA00023015"/>
    </source>
</evidence>
<evidence type="ECO:0000256" key="3">
    <source>
        <dbReference type="ARBA" id="ARBA00023125"/>
    </source>
</evidence>
<organism evidence="8 9">
    <name type="scientific">Malus domestica</name>
    <name type="common">Apple</name>
    <name type="synonym">Pyrus malus</name>
    <dbReference type="NCBI Taxonomy" id="3750"/>
    <lineage>
        <taxon>Eukaryota</taxon>
        <taxon>Viridiplantae</taxon>
        <taxon>Streptophyta</taxon>
        <taxon>Embryophyta</taxon>
        <taxon>Tracheophyta</taxon>
        <taxon>Spermatophyta</taxon>
        <taxon>Magnoliopsida</taxon>
        <taxon>eudicotyledons</taxon>
        <taxon>Gunneridae</taxon>
        <taxon>Pentapetalae</taxon>
        <taxon>rosids</taxon>
        <taxon>fabids</taxon>
        <taxon>Rosales</taxon>
        <taxon>Rosaceae</taxon>
        <taxon>Amygdaloideae</taxon>
        <taxon>Maleae</taxon>
        <taxon>Malus</taxon>
    </lineage>
</organism>
<name>A0A498HHW4_MALDO</name>
<feature type="compositionally biased region" description="Acidic residues" evidence="6">
    <location>
        <begin position="148"/>
        <end position="170"/>
    </location>
</feature>
<evidence type="ECO:0000259" key="7">
    <source>
        <dbReference type="PROSITE" id="PS50863"/>
    </source>
</evidence>
<reference evidence="8 9" key="1">
    <citation type="submission" date="2018-10" db="EMBL/GenBank/DDBJ databases">
        <title>A high-quality apple genome assembly.</title>
        <authorList>
            <person name="Hu J."/>
        </authorList>
    </citation>
    <scope>NUCLEOTIDE SEQUENCE [LARGE SCALE GENOMIC DNA]</scope>
    <source>
        <strain evidence="9">cv. HFTH1</strain>
        <tissue evidence="8">Young leaf</tissue>
    </source>
</reference>
<proteinExistence type="predicted"/>
<dbReference type="EMBL" id="RDQH01000343">
    <property type="protein sequence ID" value="RXH68967.1"/>
    <property type="molecule type" value="Genomic_DNA"/>
</dbReference>
<dbReference type="GO" id="GO:0003677">
    <property type="term" value="F:DNA binding"/>
    <property type="evidence" value="ECO:0007669"/>
    <property type="project" value="UniProtKB-KW"/>
</dbReference>
<dbReference type="SUPFAM" id="SSF101936">
    <property type="entry name" value="DNA-binding pseudobarrel domain"/>
    <property type="match status" value="4"/>
</dbReference>
<dbReference type="PANTHER" id="PTHR31920:SF108">
    <property type="entry name" value="B3 DOMAIN-CONTAINING TRANSCRIPTION FACTOR VRN1-LIKE"/>
    <property type="match status" value="1"/>
</dbReference>
<dbReference type="InterPro" id="IPR003340">
    <property type="entry name" value="B3_DNA-bd"/>
</dbReference>
<feature type="compositionally biased region" description="Basic residues" evidence="6">
    <location>
        <begin position="397"/>
        <end position="413"/>
    </location>
</feature>
<dbReference type="PROSITE" id="PS50863">
    <property type="entry name" value="B3"/>
    <property type="match status" value="4"/>
</dbReference>
<accession>A0A498HHW4</accession>
<feature type="domain" description="TF-B3" evidence="7">
    <location>
        <begin position="256"/>
        <end position="356"/>
    </location>
</feature>
<evidence type="ECO:0000256" key="5">
    <source>
        <dbReference type="ARBA" id="ARBA00023242"/>
    </source>
</evidence>
<keyword evidence="3" id="KW-0238">DNA-binding</keyword>
<dbReference type="Pfam" id="PF02362">
    <property type="entry name" value="B3"/>
    <property type="match status" value="4"/>
</dbReference>
<dbReference type="SMART" id="SM01019">
    <property type="entry name" value="B3"/>
    <property type="match status" value="4"/>
</dbReference>
<dbReference type="CDD" id="cd10017">
    <property type="entry name" value="B3_DNA"/>
    <property type="match status" value="4"/>
</dbReference>
<comment type="caution">
    <text evidence="8">The sequence shown here is derived from an EMBL/GenBank/DDBJ whole genome shotgun (WGS) entry which is preliminary data.</text>
</comment>
<feature type="region of interest" description="Disordered" evidence="6">
    <location>
        <begin position="144"/>
        <end position="170"/>
    </location>
</feature>
<evidence type="ECO:0000256" key="4">
    <source>
        <dbReference type="ARBA" id="ARBA00023163"/>
    </source>
</evidence>